<sequence length="1181" mass="131478">MVLLNTGREMFAFSLFWLTYIVSITEGQQYNLTGSSGFAVLGEAFTWTCDMFIPPNDTASFVKFYRNNVLSVLIGSTGSDCLTQSPNPSYSYTCVSDRAYSLTIPAESMTEFEQGSIWRCEYPIKPRYRSPDITLRIAGQQYNLTGSSGFAVLGEAFTWTCDMFIPPNDTASFVKFYRNNVLSVLIGSTGSDCLTQSPNPSYSYTCVSDRAYSLTIPAESMTEFEQGSIWRCEYPIKPRYRSPDITLRIAGQQYNLTGSSGFAVLGEAFTWTCDMFIPPNDTASFVKFYRNNVLCVLIGSTGSDCLTQSPNPSYSYTCVSDRAYSLTIPAESMTEFEQGSIWRCEYHSKPRYRSPDITLRIAGEQYNLTGSSKFALLGETFTWTCRMFVPTNQTAKAVLFYRNNNLVVAIGHINNDCITQSANIKYTYTCLSDYVYTLTIPAENMTEMEQGSMWRCGYVGNSSYRSSDVMLKIAIDVHNVSFIPSDNPMTIREGTQITIQCAINRNAVPAPNITWYLGFTDITKTAKAVKSYITITGNRTDNTKTLECRATNNEKPSKTASTTLNVEYPPTIYTLPKQDIIEGRNLLVNCTATPGNPSATTFYWTKVENQDFRQNGAILQLYNTQRTSSGTYICTAENIYSNGGKGSDSQSMVVNVLYPPTLSTLSQQDIIEGNDLSLTCTVTPGNPSTTTFYWTKADNQGFRQNGPTLQLYNIQRTSSGTYRCIAENNYSNGERGTASQSMAVNVLYPPNVYTMRQQNKIEGRDLSVTCRATPGNPNSTTFYWTKVDNPGFRQNGSTLQLPNIQRTSSGTYRCTAENNYSNGERGTDSQAMVVNVQYQPTIDRRSLQIVNESEKISLTRDIVSNPVSTVSWYYGTQLLKTQPSVTTATYTIENTTCTDTKNYTLLVSNGIGNTVEALVELIVNCKPTPDISNITLAVTCTTGIEFSTTIIAYPEPQYELQYENGTRNDQMITTITENEVNNFTVQIRQHVVEKSSFGVYYLRASNMFGERTVIVNVIKQRKPDLPRNIEVTCKVTGAIVQWISSFNGGDTQNFTVITLSGHDGTSLYNGLNDMGENEIHVTYVSNLQPSVTYWFSVSAKNSYGSSSSKAISCTTVKEAASSLTAVVAGSVGGSLVLVTIILILLLFVHRRYTCIFKIGNLFIFFTTKQVVHGQFYWPWLT</sequence>
<dbReference type="CDD" id="cd00063">
    <property type="entry name" value="FN3"/>
    <property type="match status" value="1"/>
</dbReference>
<protein>
    <recommendedName>
        <fullName evidence="12">Hemicentin-1</fullName>
    </recommendedName>
</protein>
<evidence type="ECO:0000256" key="6">
    <source>
        <dbReference type="SAM" id="Phobius"/>
    </source>
</evidence>
<dbReference type="InterPro" id="IPR051275">
    <property type="entry name" value="Cell_adhesion_signaling"/>
</dbReference>
<evidence type="ECO:0000256" key="5">
    <source>
        <dbReference type="ARBA" id="ARBA00023319"/>
    </source>
</evidence>
<dbReference type="InterPro" id="IPR013783">
    <property type="entry name" value="Ig-like_fold"/>
</dbReference>
<evidence type="ECO:0000313" key="11">
    <source>
        <dbReference type="Proteomes" id="UP000005408"/>
    </source>
</evidence>
<dbReference type="GO" id="GO:0005911">
    <property type="term" value="C:cell-cell junction"/>
    <property type="evidence" value="ECO:0007669"/>
    <property type="project" value="TreeGrafter"/>
</dbReference>
<dbReference type="SMART" id="SM00060">
    <property type="entry name" value="FN3"/>
    <property type="match status" value="1"/>
</dbReference>
<dbReference type="PROSITE" id="PS50835">
    <property type="entry name" value="IG_LIKE"/>
    <property type="match status" value="4"/>
</dbReference>
<evidence type="ECO:0000256" key="4">
    <source>
        <dbReference type="ARBA" id="ARBA00023180"/>
    </source>
</evidence>
<feature type="transmembrane region" description="Helical" evidence="6">
    <location>
        <begin position="1123"/>
        <end position="1148"/>
    </location>
</feature>
<dbReference type="PROSITE" id="PS50853">
    <property type="entry name" value="FN3"/>
    <property type="match status" value="1"/>
</dbReference>
<feature type="chain" id="PRO_5036488914" description="Hemicentin-1" evidence="7">
    <location>
        <begin position="28"/>
        <end position="1181"/>
    </location>
</feature>
<feature type="domain" description="Ig-like" evidence="8">
    <location>
        <begin position="750"/>
        <end position="834"/>
    </location>
</feature>
<comment type="subcellular location">
    <subcellularLocation>
        <location evidence="1">Membrane</location>
        <topology evidence="1">Single-pass type I membrane protein</topology>
    </subcellularLocation>
</comment>
<dbReference type="InterPro" id="IPR036179">
    <property type="entry name" value="Ig-like_dom_sf"/>
</dbReference>
<feature type="domain" description="Fibronectin type-III" evidence="9">
    <location>
        <begin position="1022"/>
        <end position="1119"/>
    </location>
</feature>
<feature type="domain" description="Ig-like" evidence="8">
    <location>
        <begin position="570"/>
        <end position="655"/>
    </location>
</feature>
<dbReference type="InterPro" id="IPR003598">
    <property type="entry name" value="Ig_sub2"/>
</dbReference>
<feature type="domain" description="Ig-like" evidence="8">
    <location>
        <begin position="484"/>
        <end position="565"/>
    </location>
</feature>
<evidence type="ECO:0000259" key="8">
    <source>
        <dbReference type="PROSITE" id="PS50835"/>
    </source>
</evidence>
<dbReference type="SMART" id="SM00408">
    <property type="entry name" value="IGc2"/>
    <property type="match status" value="4"/>
</dbReference>
<proteinExistence type="predicted"/>
<evidence type="ECO:0000259" key="9">
    <source>
        <dbReference type="PROSITE" id="PS50853"/>
    </source>
</evidence>
<keyword evidence="7" id="KW-0732">Signal</keyword>
<accession>A0A8W8LGV9</accession>
<name>A0A8W8LGV9_MAGGI</name>
<evidence type="ECO:0000313" key="10">
    <source>
        <dbReference type="EnsemblMetazoa" id="G27449.1:cds"/>
    </source>
</evidence>
<keyword evidence="2 6" id="KW-0472">Membrane</keyword>
<dbReference type="Gene3D" id="2.60.40.10">
    <property type="entry name" value="Immunoglobulins"/>
    <property type="match status" value="6"/>
</dbReference>
<dbReference type="PANTHER" id="PTHR11640">
    <property type="entry name" value="NEPHRIN"/>
    <property type="match status" value="1"/>
</dbReference>
<keyword evidence="3" id="KW-1015">Disulfide bond</keyword>
<dbReference type="GO" id="GO:0098609">
    <property type="term" value="P:cell-cell adhesion"/>
    <property type="evidence" value="ECO:0007669"/>
    <property type="project" value="TreeGrafter"/>
</dbReference>
<dbReference type="EnsemblMetazoa" id="G27449.1">
    <property type="protein sequence ID" value="G27449.1:cds"/>
    <property type="gene ID" value="G27449"/>
</dbReference>
<keyword evidence="5" id="KW-0393">Immunoglobulin domain</keyword>
<keyword evidence="11" id="KW-1185">Reference proteome</keyword>
<feature type="domain" description="Ig-like" evidence="8">
    <location>
        <begin position="659"/>
        <end position="745"/>
    </location>
</feature>
<dbReference type="InterPro" id="IPR003961">
    <property type="entry name" value="FN3_dom"/>
</dbReference>
<keyword evidence="6" id="KW-0812">Transmembrane</keyword>
<organism evidence="10 11">
    <name type="scientific">Magallana gigas</name>
    <name type="common">Pacific oyster</name>
    <name type="synonym">Crassostrea gigas</name>
    <dbReference type="NCBI Taxonomy" id="29159"/>
    <lineage>
        <taxon>Eukaryota</taxon>
        <taxon>Metazoa</taxon>
        <taxon>Spiralia</taxon>
        <taxon>Lophotrochozoa</taxon>
        <taxon>Mollusca</taxon>
        <taxon>Bivalvia</taxon>
        <taxon>Autobranchia</taxon>
        <taxon>Pteriomorphia</taxon>
        <taxon>Ostreida</taxon>
        <taxon>Ostreoidea</taxon>
        <taxon>Ostreidae</taxon>
        <taxon>Magallana</taxon>
    </lineage>
</organism>
<keyword evidence="6" id="KW-1133">Transmembrane helix</keyword>
<dbReference type="Pfam" id="PF13927">
    <property type="entry name" value="Ig_3"/>
    <property type="match status" value="3"/>
</dbReference>
<dbReference type="SUPFAM" id="SSF48726">
    <property type="entry name" value="Immunoglobulin"/>
    <property type="match status" value="5"/>
</dbReference>
<reference evidence="10" key="1">
    <citation type="submission" date="2022-08" db="UniProtKB">
        <authorList>
            <consortium name="EnsemblMetazoa"/>
        </authorList>
    </citation>
    <scope>IDENTIFICATION</scope>
    <source>
        <strain evidence="10">05x7-T-G4-1.051#20</strain>
    </source>
</reference>
<dbReference type="GO" id="GO:0050839">
    <property type="term" value="F:cell adhesion molecule binding"/>
    <property type="evidence" value="ECO:0007669"/>
    <property type="project" value="TreeGrafter"/>
</dbReference>
<dbReference type="AlphaFoldDB" id="A0A8W8LGV9"/>
<dbReference type="InterPro" id="IPR003599">
    <property type="entry name" value="Ig_sub"/>
</dbReference>
<dbReference type="InterPro" id="IPR036116">
    <property type="entry name" value="FN3_sf"/>
</dbReference>
<dbReference type="InterPro" id="IPR007110">
    <property type="entry name" value="Ig-like_dom"/>
</dbReference>
<dbReference type="SMART" id="SM00409">
    <property type="entry name" value="IG"/>
    <property type="match status" value="5"/>
</dbReference>
<dbReference type="PANTHER" id="PTHR11640:SF31">
    <property type="entry name" value="IRREGULAR CHIASM C-ROUGHEST PROTEIN-RELATED"/>
    <property type="match status" value="1"/>
</dbReference>
<feature type="signal peptide" evidence="7">
    <location>
        <begin position="1"/>
        <end position="27"/>
    </location>
</feature>
<dbReference type="GO" id="GO:0005886">
    <property type="term" value="C:plasma membrane"/>
    <property type="evidence" value="ECO:0007669"/>
    <property type="project" value="TreeGrafter"/>
</dbReference>
<evidence type="ECO:0008006" key="12">
    <source>
        <dbReference type="Google" id="ProtNLM"/>
    </source>
</evidence>
<keyword evidence="4" id="KW-0325">Glycoprotein</keyword>
<evidence type="ECO:0000256" key="1">
    <source>
        <dbReference type="ARBA" id="ARBA00004479"/>
    </source>
</evidence>
<evidence type="ECO:0000256" key="2">
    <source>
        <dbReference type="ARBA" id="ARBA00023136"/>
    </source>
</evidence>
<dbReference type="Proteomes" id="UP000005408">
    <property type="component" value="Unassembled WGS sequence"/>
</dbReference>
<evidence type="ECO:0000256" key="7">
    <source>
        <dbReference type="SAM" id="SignalP"/>
    </source>
</evidence>
<evidence type="ECO:0000256" key="3">
    <source>
        <dbReference type="ARBA" id="ARBA00023157"/>
    </source>
</evidence>
<dbReference type="SUPFAM" id="SSF49265">
    <property type="entry name" value="Fibronectin type III"/>
    <property type="match status" value="1"/>
</dbReference>